<dbReference type="Proteomes" id="UP000078540">
    <property type="component" value="Unassembled WGS sequence"/>
</dbReference>
<protein>
    <submittedName>
        <fullName evidence="2">Uncharacterized protein</fullName>
    </submittedName>
</protein>
<evidence type="ECO:0000313" key="2">
    <source>
        <dbReference type="EMBL" id="KYM86672.1"/>
    </source>
</evidence>
<dbReference type="EMBL" id="KQ976439">
    <property type="protein sequence ID" value="KYM86672.1"/>
    <property type="molecule type" value="Genomic_DNA"/>
</dbReference>
<evidence type="ECO:0000256" key="1">
    <source>
        <dbReference type="SAM" id="MobiDB-lite"/>
    </source>
</evidence>
<sequence length="230" mass="24272">MDRNQRPVSWSTHGGLLLCWAHHHWPAPPLSDLCHALLTYATPGRPSSIRYASTKRAPHCTRSLRYRESASTRVRWCHQEQVPRRQQLVAVAPTVTEDDVASSLEARGVTVCTVYALDRTASAGLGVVGGVGVGVGGGGGGGGICGPPTASLAPTDYVTAACYPPGSQLTLTATHPQPHVVDPAMTPTSAPVPTPTSASGPNNPVAMSQLGTVYATKRRRRNGKRSVRVR</sequence>
<gene>
    <name evidence="2" type="ORF">ALC53_03822</name>
</gene>
<evidence type="ECO:0000313" key="3">
    <source>
        <dbReference type="Proteomes" id="UP000078540"/>
    </source>
</evidence>
<feature type="region of interest" description="Disordered" evidence="1">
    <location>
        <begin position="184"/>
        <end position="211"/>
    </location>
</feature>
<proteinExistence type="predicted"/>
<feature type="compositionally biased region" description="Low complexity" evidence="1">
    <location>
        <begin position="184"/>
        <end position="201"/>
    </location>
</feature>
<organism evidence="2 3">
    <name type="scientific">Atta colombica</name>
    <dbReference type="NCBI Taxonomy" id="520822"/>
    <lineage>
        <taxon>Eukaryota</taxon>
        <taxon>Metazoa</taxon>
        <taxon>Ecdysozoa</taxon>
        <taxon>Arthropoda</taxon>
        <taxon>Hexapoda</taxon>
        <taxon>Insecta</taxon>
        <taxon>Pterygota</taxon>
        <taxon>Neoptera</taxon>
        <taxon>Endopterygota</taxon>
        <taxon>Hymenoptera</taxon>
        <taxon>Apocrita</taxon>
        <taxon>Aculeata</taxon>
        <taxon>Formicoidea</taxon>
        <taxon>Formicidae</taxon>
        <taxon>Myrmicinae</taxon>
        <taxon>Atta</taxon>
    </lineage>
</organism>
<dbReference type="AlphaFoldDB" id="A0A195BLQ3"/>
<accession>A0A195BLQ3</accession>
<keyword evidence="3" id="KW-1185">Reference proteome</keyword>
<name>A0A195BLQ3_9HYME</name>
<reference evidence="2 3" key="1">
    <citation type="submission" date="2015-09" db="EMBL/GenBank/DDBJ databases">
        <title>Atta colombica WGS genome.</title>
        <authorList>
            <person name="Nygaard S."/>
            <person name="Hu H."/>
            <person name="Boomsma J."/>
            <person name="Zhang G."/>
        </authorList>
    </citation>
    <scope>NUCLEOTIDE SEQUENCE [LARGE SCALE GENOMIC DNA]</scope>
    <source>
        <strain evidence="2">Treedump-2</strain>
        <tissue evidence="2">Whole body</tissue>
    </source>
</reference>